<proteinExistence type="predicted"/>
<sequence length="129" mass="14782">MQQDQTKTVKSEGGLQLLDKVRTYCIGLPEVAEQVDSFGHTSFRVSDKPFVMLGEHGEDGSLAIKTSPATQEILLQQDQTEYFKTPYIGQHGWVSIRFANRADWQEIEELIQEAYLRTAPKRLIRLLDR</sequence>
<dbReference type="InterPro" id="IPR038056">
    <property type="entry name" value="YjbR-like_sf"/>
</dbReference>
<dbReference type="SUPFAM" id="SSF142906">
    <property type="entry name" value="YjbR-like"/>
    <property type="match status" value="1"/>
</dbReference>
<evidence type="ECO:0000313" key="1">
    <source>
        <dbReference type="EMBL" id="MDO3676441.1"/>
    </source>
</evidence>
<dbReference type="GO" id="GO:0003677">
    <property type="term" value="F:DNA binding"/>
    <property type="evidence" value="ECO:0007669"/>
    <property type="project" value="UniProtKB-KW"/>
</dbReference>
<reference evidence="1" key="1">
    <citation type="submission" date="2023-07" db="EMBL/GenBank/DDBJ databases">
        <authorList>
            <person name="Aktuganov G."/>
            <person name="Boyko T."/>
            <person name="Delegan Y."/>
            <person name="Galimzianova N."/>
            <person name="Gilvanova E."/>
            <person name="Korobov V."/>
            <person name="Kuzmina L."/>
            <person name="Melentiev A."/>
            <person name="Milman P."/>
            <person name="Ryabova A."/>
            <person name="Stupak E."/>
            <person name="Yasakov T."/>
            <person name="Zharikova N."/>
            <person name="Zhurenko E."/>
        </authorList>
    </citation>
    <scope>NUCLEOTIDE SEQUENCE</scope>
    <source>
        <strain evidence="1">IB-739</strain>
    </source>
</reference>
<organism evidence="1 2">
    <name type="scientific">Paenibacillus ehimensis</name>
    <dbReference type="NCBI Taxonomy" id="79264"/>
    <lineage>
        <taxon>Bacteria</taxon>
        <taxon>Bacillati</taxon>
        <taxon>Bacillota</taxon>
        <taxon>Bacilli</taxon>
        <taxon>Bacillales</taxon>
        <taxon>Paenibacillaceae</taxon>
        <taxon>Paenibacillus</taxon>
    </lineage>
</organism>
<dbReference type="EMBL" id="JAUMKJ010000005">
    <property type="protein sequence ID" value="MDO3676441.1"/>
    <property type="molecule type" value="Genomic_DNA"/>
</dbReference>
<comment type="caution">
    <text evidence="1">The sequence shown here is derived from an EMBL/GenBank/DDBJ whole genome shotgun (WGS) entry which is preliminary data.</text>
</comment>
<keyword evidence="2" id="KW-1185">Reference proteome</keyword>
<dbReference type="InterPro" id="IPR058532">
    <property type="entry name" value="YjbR/MT2646/Rv2570-like"/>
</dbReference>
<dbReference type="Gene3D" id="3.90.1150.30">
    <property type="match status" value="1"/>
</dbReference>
<dbReference type="RefSeq" id="WP_302877467.1">
    <property type="nucleotide sequence ID" value="NZ_JAUMKJ010000005.1"/>
</dbReference>
<dbReference type="Proteomes" id="UP001168883">
    <property type="component" value="Unassembled WGS sequence"/>
</dbReference>
<keyword evidence="1" id="KW-0238">DNA-binding</keyword>
<accession>A0ABT8V4S9</accession>
<gene>
    <name evidence="1" type="ORF">Q3C12_05450</name>
</gene>
<evidence type="ECO:0000313" key="2">
    <source>
        <dbReference type="Proteomes" id="UP001168883"/>
    </source>
</evidence>
<protein>
    <submittedName>
        <fullName evidence="1">MmcQ/YjbR family DNA-binding protein</fullName>
    </submittedName>
</protein>
<name>A0ABT8V4S9_9BACL</name>
<dbReference type="Pfam" id="PF04237">
    <property type="entry name" value="YjbR"/>
    <property type="match status" value="1"/>
</dbReference>